<keyword evidence="18" id="KW-1185">Reference proteome</keyword>
<evidence type="ECO:0000256" key="10">
    <source>
        <dbReference type="ARBA" id="ARBA00023180"/>
    </source>
</evidence>
<feature type="transmembrane region" description="Helical" evidence="16">
    <location>
        <begin position="298"/>
        <end position="321"/>
    </location>
</feature>
<evidence type="ECO:0000256" key="15">
    <source>
        <dbReference type="SAM" id="MobiDB-lite"/>
    </source>
</evidence>
<dbReference type="PANTHER" id="PTHR13131:SF5">
    <property type="entry name" value="CYSTINOSIN"/>
    <property type="match status" value="1"/>
</dbReference>
<keyword evidence="5 16" id="KW-0812">Transmembrane</keyword>
<dbReference type="Proteomes" id="UP000515158">
    <property type="component" value="Unplaced"/>
</dbReference>
<evidence type="ECO:0000256" key="3">
    <source>
        <dbReference type="ARBA" id="ARBA00006855"/>
    </source>
</evidence>
<evidence type="ECO:0000313" key="20">
    <source>
        <dbReference type="RefSeq" id="XP_034230223.1"/>
    </source>
</evidence>
<dbReference type="GO" id="GO:0005765">
    <property type="term" value="C:lysosomal membrane"/>
    <property type="evidence" value="ECO:0007669"/>
    <property type="project" value="UniProtKB-SubCell"/>
</dbReference>
<evidence type="ECO:0000256" key="11">
    <source>
        <dbReference type="ARBA" id="ARBA00023228"/>
    </source>
</evidence>
<evidence type="ECO:0000256" key="9">
    <source>
        <dbReference type="ARBA" id="ARBA00023136"/>
    </source>
</evidence>
<evidence type="ECO:0000256" key="13">
    <source>
        <dbReference type="ARBA" id="ARBA00055495"/>
    </source>
</evidence>
<feature type="transmembrane region" description="Helical" evidence="16">
    <location>
        <begin position="166"/>
        <end position="189"/>
    </location>
</feature>
<keyword evidence="6" id="KW-0677">Repeat</keyword>
<accession>A0A6P8ZGJ7</accession>
<evidence type="ECO:0000256" key="2">
    <source>
        <dbReference type="ARBA" id="ARBA00004262"/>
    </source>
</evidence>
<dbReference type="InterPro" id="IPR005282">
    <property type="entry name" value="LC_transporter"/>
</dbReference>
<keyword evidence="7" id="KW-0769">Symport</keyword>
<dbReference type="GO" id="GO:0045335">
    <property type="term" value="C:phagocytic vesicle"/>
    <property type="evidence" value="ECO:0007669"/>
    <property type="project" value="UniProtKB-SubCell"/>
</dbReference>
<dbReference type="RefSeq" id="XP_034230222.1">
    <property type="nucleotide sequence ID" value="XM_034374331.1"/>
</dbReference>
<comment type="catalytic activity">
    <reaction evidence="12">
        <text>L-cystine(out) + H(+)(out) = L-cystine(in) + H(+)(in)</text>
        <dbReference type="Rhea" id="RHEA:66172"/>
        <dbReference type="ChEBI" id="CHEBI:15378"/>
        <dbReference type="ChEBI" id="CHEBI:35491"/>
    </reaction>
    <physiologicalReaction direction="left-to-right" evidence="12">
        <dbReference type="Rhea" id="RHEA:66173"/>
    </physiologicalReaction>
</comment>
<feature type="compositionally biased region" description="Basic and acidic residues" evidence="15">
    <location>
        <begin position="385"/>
        <end position="396"/>
    </location>
</feature>
<dbReference type="Pfam" id="PF04193">
    <property type="entry name" value="PQ-loop"/>
    <property type="match status" value="2"/>
</dbReference>
<dbReference type="NCBIfam" id="TIGR00951">
    <property type="entry name" value="2A43"/>
    <property type="match status" value="1"/>
</dbReference>
<dbReference type="KEGG" id="tpal:117639021"/>
<dbReference type="SMART" id="SM00679">
    <property type="entry name" value="CTNS"/>
    <property type="match status" value="2"/>
</dbReference>
<keyword evidence="4" id="KW-0813">Transport</keyword>
<evidence type="ECO:0000256" key="6">
    <source>
        <dbReference type="ARBA" id="ARBA00022737"/>
    </source>
</evidence>
<protein>
    <recommendedName>
        <fullName evidence="14">Cystinosin homolog</fullName>
    </recommendedName>
</protein>
<dbReference type="AlphaFoldDB" id="A0A6P8ZGJ7"/>
<dbReference type="GO" id="GO:0015184">
    <property type="term" value="F:L-cystine transmembrane transporter activity"/>
    <property type="evidence" value="ECO:0007669"/>
    <property type="project" value="TreeGrafter"/>
</dbReference>
<evidence type="ECO:0000313" key="18">
    <source>
        <dbReference type="Proteomes" id="UP000515158"/>
    </source>
</evidence>
<reference evidence="19 20" key="1">
    <citation type="submission" date="2025-04" db="UniProtKB">
        <authorList>
            <consortium name="RefSeq"/>
        </authorList>
    </citation>
    <scope>IDENTIFICATION</scope>
    <source>
        <tissue evidence="19 20">Total insect</tissue>
    </source>
</reference>
<dbReference type="InterPro" id="IPR006603">
    <property type="entry name" value="PQ-loop_rpt"/>
</dbReference>
<feature type="transmembrane region" description="Helical" evidence="16">
    <location>
        <begin position="125"/>
        <end position="146"/>
    </location>
</feature>
<keyword evidence="9 16" id="KW-0472">Membrane</keyword>
<dbReference type="RefSeq" id="XP_034230224.1">
    <property type="nucleotide sequence ID" value="XM_034374333.1"/>
</dbReference>
<keyword evidence="11" id="KW-0458">Lysosome</keyword>
<dbReference type="GO" id="GO:0015293">
    <property type="term" value="F:symporter activity"/>
    <property type="evidence" value="ECO:0007669"/>
    <property type="project" value="UniProtKB-KW"/>
</dbReference>
<organism evidence="21">
    <name type="scientific">Thrips palmi</name>
    <name type="common">Melon thrips</name>
    <dbReference type="NCBI Taxonomy" id="161013"/>
    <lineage>
        <taxon>Eukaryota</taxon>
        <taxon>Metazoa</taxon>
        <taxon>Ecdysozoa</taxon>
        <taxon>Arthropoda</taxon>
        <taxon>Hexapoda</taxon>
        <taxon>Insecta</taxon>
        <taxon>Pterygota</taxon>
        <taxon>Neoptera</taxon>
        <taxon>Paraneoptera</taxon>
        <taxon>Thysanoptera</taxon>
        <taxon>Terebrantia</taxon>
        <taxon>Thripoidea</taxon>
        <taxon>Thripidae</taxon>
        <taxon>Thrips</taxon>
    </lineage>
</organism>
<dbReference type="GeneID" id="117639021"/>
<evidence type="ECO:0000256" key="14">
    <source>
        <dbReference type="ARBA" id="ARBA00074957"/>
    </source>
</evidence>
<evidence type="ECO:0000313" key="19">
    <source>
        <dbReference type="RefSeq" id="XP_034230222.1"/>
    </source>
</evidence>
<proteinExistence type="inferred from homology"/>
<evidence type="ECO:0000256" key="1">
    <source>
        <dbReference type="ARBA" id="ARBA00004155"/>
    </source>
</evidence>
<dbReference type="Gene3D" id="1.20.1280.290">
    <property type="match status" value="1"/>
</dbReference>
<name>A0A6P8ZGJ7_THRPL</name>
<dbReference type="FunFam" id="1.20.1280.290:FF:000023">
    <property type="entry name" value="Cystinosin homolog"/>
    <property type="match status" value="1"/>
</dbReference>
<feature type="transmembrane region" description="Helical" evidence="16">
    <location>
        <begin position="242"/>
        <end position="262"/>
    </location>
</feature>
<dbReference type="FunFam" id="1.20.1280.290:FF:000016">
    <property type="entry name" value="Cystinosin homolog"/>
    <property type="match status" value="1"/>
</dbReference>
<evidence type="ECO:0000256" key="8">
    <source>
        <dbReference type="ARBA" id="ARBA00022989"/>
    </source>
</evidence>
<dbReference type="PANTHER" id="PTHR13131">
    <property type="entry name" value="CYSTINOSIN"/>
    <property type="match status" value="1"/>
</dbReference>
<keyword evidence="10" id="KW-0325">Glycoprotein</keyword>
<evidence type="ECO:0000313" key="21">
    <source>
        <dbReference type="RefSeq" id="XP_034230224.1"/>
    </source>
</evidence>
<evidence type="ECO:0000256" key="12">
    <source>
        <dbReference type="ARBA" id="ARBA00048473"/>
    </source>
</evidence>
<feature type="chain" id="PRO_5044654881" description="Cystinosin homolog" evidence="17">
    <location>
        <begin position="21"/>
        <end position="410"/>
    </location>
</feature>
<comment type="function">
    <text evidence="13">Cystine/H(+) symporter that mediates export of cystine, the oxidized dimer of cysteine, from lysosomes. May play a role in the degradation of engulfed apoptotic cells.</text>
</comment>
<feature type="region of interest" description="Disordered" evidence="15">
    <location>
        <begin position="369"/>
        <end position="410"/>
    </location>
</feature>
<dbReference type="OrthoDB" id="75720at2759"/>
<comment type="similarity">
    <text evidence="3">Belongs to the cystinosin family.</text>
</comment>
<keyword evidence="17" id="KW-0732">Signal</keyword>
<evidence type="ECO:0000256" key="16">
    <source>
        <dbReference type="SAM" id="Phobius"/>
    </source>
</evidence>
<dbReference type="RefSeq" id="XP_034230223.1">
    <property type="nucleotide sequence ID" value="XM_034374332.1"/>
</dbReference>
<feature type="transmembrane region" description="Helical" evidence="16">
    <location>
        <begin position="209"/>
        <end position="230"/>
    </location>
</feature>
<keyword evidence="8 16" id="KW-1133">Transmembrane helix</keyword>
<evidence type="ECO:0000256" key="7">
    <source>
        <dbReference type="ARBA" id="ARBA00022847"/>
    </source>
</evidence>
<evidence type="ECO:0000256" key="4">
    <source>
        <dbReference type="ARBA" id="ARBA00022448"/>
    </source>
</evidence>
<feature type="transmembrane region" description="Helical" evidence="16">
    <location>
        <begin position="341"/>
        <end position="360"/>
    </location>
</feature>
<evidence type="ECO:0000256" key="5">
    <source>
        <dbReference type="ARBA" id="ARBA00022692"/>
    </source>
</evidence>
<gene>
    <name evidence="19 20 21" type="primary">LOC117639021</name>
</gene>
<sequence>MAMLLPQVFITIVLLWGAQAQTCNLLIDPQDLTVVVEEPVTFKLSLSNCALTEDINVKFAFSYADIVRAEPCEVDIPANASQGFSEVIKVFGLSPGHVEISTNVSSPAINTDNAFVKVASEYSDVIAIASTVIGWIYFVVWSISFYPQVYENWKRKSVVGLNFDFVALNLIGFSLYSIFNCGLYWIPAIQEQYLARHMHSSIPVLPNDIFFSVHAVLLTLITIIQCFMYERGGQTVSIVAKCIQGVFFCFLFISLLCSVFGVLSWLDFLYYCSYVKLTITLIKYVPQGYMNYQRKSTVGWSIGNILCDFTGGVFSVLQMVLDAYNFNDWSSIFGSPTKFGLGLFSVLFDIFFMVQHYILYRNQEPVNDYERLDGNDSPGPPPDSTSKEALDGEITHQDASTEVAPNEFVT</sequence>
<dbReference type="CTD" id="1497"/>
<evidence type="ECO:0000256" key="17">
    <source>
        <dbReference type="SAM" id="SignalP"/>
    </source>
</evidence>
<feature type="signal peptide" evidence="17">
    <location>
        <begin position="1"/>
        <end position="20"/>
    </location>
</feature>
<comment type="subcellular location">
    <subcellularLocation>
        <location evidence="2">Cytoplasmic vesicle</location>
        <location evidence="2">Phagosome</location>
    </subcellularLocation>
    <subcellularLocation>
        <location evidence="1">Lysosome membrane</location>
        <topology evidence="1">Multi-pass membrane protein</topology>
    </subcellularLocation>
</comment>